<gene>
    <name evidence="2" type="ORF">BN12_1390010</name>
</gene>
<dbReference type="Gene3D" id="3.10.290.30">
    <property type="entry name" value="MM3350-like"/>
    <property type="match status" value="1"/>
</dbReference>
<dbReference type="RefSeq" id="WP_048553458.1">
    <property type="nucleotide sequence ID" value="NZ_HF570958.1"/>
</dbReference>
<keyword evidence="3" id="KW-1185">Reference proteome</keyword>
<dbReference type="SUPFAM" id="SSF159941">
    <property type="entry name" value="MM3350-like"/>
    <property type="match status" value="1"/>
</dbReference>
<evidence type="ECO:0000313" key="3">
    <source>
        <dbReference type="Proteomes" id="UP000035721"/>
    </source>
</evidence>
<dbReference type="InterPro" id="IPR024047">
    <property type="entry name" value="MM3350-like_sf"/>
</dbReference>
<dbReference type="Proteomes" id="UP000035721">
    <property type="component" value="Unassembled WGS sequence"/>
</dbReference>
<dbReference type="STRING" id="1194083.BN12_1390010"/>
<organism evidence="2 3">
    <name type="scientific">Nostocoides japonicum T1-X7</name>
    <dbReference type="NCBI Taxonomy" id="1194083"/>
    <lineage>
        <taxon>Bacteria</taxon>
        <taxon>Bacillati</taxon>
        <taxon>Actinomycetota</taxon>
        <taxon>Actinomycetes</taxon>
        <taxon>Micrococcales</taxon>
        <taxon>Intrasporangiaceae</taxon>
        <taxon>Nostocoides</taxon>
    </lineage>
</organism>
<dbReference type="Pfam" id="PF07929">
    <property type="entry name" value="PRiA4_ORF3"/>
    <property type="match status" value="1"/>
</dbReference>
<evidence type="ECO:0000313" key="2">
    <source>
        <dbReference type="EMBL" id="CCH76665.1"/>
    </source>
</evidence>
<reference evidence="2 3" key="1">
    <citation type="journal article" date="2013" name="ISME J.">
        <title>A metabolic model for members of the genus Tetrasphaera involved in enhanced biological phosphorus removal.</title>
        <authorList>
            <person name="Kristiansen R."/>
            <person name="Nguyen H.T.T."/>
            <person name="Saunders A.M."/>
            <person name="Nielsen J.L."/>
            <person name="Wimmer R."/>
            <person name="Le V.Q."/>
            <person name="McIlroy S.J."/>
            <person name="Petrovski S."/>
            <person name="Seviour R.J."/>
            <person name="Calteau A."/>
            <person name="Nielsen K.L."/>
            <person name="Nielsen P.H."/>
        </authorList>
    </citation>
    <scope>NUCLEOTIDE SEQUENCE [LARGE SCALE GENOMIC DNA]</scope>
    <source>
        <strain evidence="2 3">T1-X7</strain>
    </source>
</reference>
<protein>
    <recommendedName>
        <fullName evidence="1">Plasmid pRiA4b Orf3-like domain-containing protein</fullName>
    </recommendedName>
</protein>
<dbReference type="InterPro" id="IPR012912">
    <property type="entry name" value="Plasmid_pRiA4b_Orf3-like"/>
</dbReference>
<name>A0A077LXN3_9MICO</name>
<accession>A0A077LXN3</accession>
<evidence type="ECO:0000259" key="1">
    <source>
        <dbReference type="Pfam" id="PF07929"/>
    </source>
</evidence>
<dbReference type="PANTHER" id="PTHR41878">
    <property type="entry name" value="LEXA REPRESSOR-RELATED"/>
    <property type="match status" value="1"/>
</dbReference>
<feature type="domain" description="Plasmid pRiA4b Orf3-like" evidence="1">
    <location>
        <begin position="55"/>
        <end position="231"/>
    </location>
</feature>
<dbReference type="AlphaFoldDB" id="A0A077LXN3"/>
<comment type="caution">
    <text evidence="2">The sequence shown here is derived from an EMBL/GenBank/DDBJ whole genome shotgun (WGS) entry which is preliminary data.</text>
</comment>
<proteinExistence type="predicted"/>
<dbReference type="PANTHER" id="PTHR41878:SF1">
    <property type="entry name" value="TNPR PROTEIN"/>
    <property type="match status" value="1"/>
</dbReference>
<dbReference type="EMBL" id="CAJB01000045">
    <property type="protein sequence ID" value="CCH76665.1"/>
    <property type="molecule type" value="Genomic_DNA"/>
</dbReference>
<sequence length="244" mass="27208">MPKEERTRIEGVTGSRGDLALVQTLMANAGRDTFAAIFAEPTPEVRPVPKRVRGFRVRVDLMYAKPPIWRRLVLPGDLLLDELHAVLQVAMGWFDGHLHRFGVGSDRRERAYFVTAFDLEEGDEGVAEEEVRLDQVVSAKGDRLFYDYDFGDGWEHVLLVEEVLGEPPPVPVCLAGRMACPPEDCGGLGGYEELADWVRGGYDPRATPMGLGAEEMRDWLPDDWHPDRFSVVETNDALTALVSG</sequence>